<evidence type="ECO:0000313" key="2">
    <source>
        <dbReference type="EMBL" id="EPX61226.1"/>
    </source>
</evidence>
<dbReference type="Proteomes" id="UP000011682">
    <property type="component" value="Unassembled WGS sequence"/>
</dbReference>
<name>S9PDV8_CYSF2</name>
<protein>
    <recommendedName>
        <fullName evidence="1">Tox-REase-5 domain-containing protein</fullName>
    </recommendedName>
</protein>
<gene>
    <name evidence="2" type="ORF">D187_001009</name>
</gene>
<dbReference type="Pfam" id="PF15648">
    <property type="entry name" value="Tox-REase-5"/>
    <property type="match status" value="1"/>
</dbReference>
<accession>S9PDV8</accession>
<dbReference type="EMBL" id="ANAH02000010">
    <property type="protein sequence ID" value="EPX61226.1"/>
    <property type="molecule type" value="Genomic_DNA"/>
</dbReference>
<feature type="domain" description="Tox-REase-5" evidence="1">
    <location>
        <begin position="21"/>
        <end position="105"/>
    </location>
</feature>
<keyword evidence="3" id="KW-1185">Reference proteome</keyword>
<sequence>MAKGPGRWTYKKPTTESQRAREYQEQITGRPAWWVYMIGELEFDGIRGKELLEAKGPGYCSFFNPDGTPKYWYKNSGKFDQLMTQAGRQAKLAHDLGLPLTWHVADAKVAEFLRKEFVRRRWHNTTIHHTSLTR</sequence>
<evidence type="ECO:0000259" key="1">
    <source>
        <dbReference type="Pfam" id="PF15648"/>
    </source>
</evidence>
<comment type="caution">
    <text evidence="2">The sequence shown here is derived from an EMBL/GenBank/DDBJ whole genome shotgun (WGS) entry which is preliminary data.</text>
</comment>
<proteinExistence type="predicted"/>
<dbReference type="InterPro" id="IPR028904">
    <property type="entry name" value="Tox-REase-5_dom"/>
</dbReference>
<dbReference type="AlphaFoldDB" id="S9PDV8"/>
<reference evidence="2" key="1">
    <citation type="submission" date="2013-05" db="EMBL/GenBank/DDBJ databases">
        <title>Genome assembly of Cystobacter fuscus DSM 2262.</title>
        <authorList>
            <person name="Sharma G."/>
            <person name="Khatri I."/>
            <person name="Kaur C."/>
            <person name="Mayilraj S."/>
            <person name="Subramanian S."/>
        </authorList>
    </citation>
    <scope>NUCLEOTIDE SEQUENCE [LARGE SCALE GENOMIC DNA]</scope>
    <source>
        <strain evidence="2">DSM 2262</strain>
    </source>
</reference>
<organism evidence="2 3">
    <name type="scientific">Cystobacter fuscus (strain ATCC 25194 / DSM 2262 / NBRC 100088 / M29)</name>
    <dbReference type="NCBI Taxonomy" id="1242864"/>
    <lineage>
        <taxon>Bacteria</taxon>
        <taxon>Pseudomonadati</taxon>
        <taxon>Myxococcota</taxon>
        <taxon>Myxococcia</taxon>
        <taxon>Myxococcales</taxon>
        <taxon>Cystobacterineae</taxon>
        <taxon>Archangiaceae</taxon>
        <taxon>Cystobacter</taxon>
    </lineage>
</organism>
<evidence type="ECO:0000313" key="3">
    <source>
        <dbReference type="Proteomes" id="UP000011682"/>
    </source>
</evidence>